<dbReference type="NCBIfam" id="TIGR02800">
    <property type="entry name" value="propeller_TolB"/>
    <property type="match status" value="1"/>
</dbReference>
<keyword evidence="4 5" id="KW-0574">Periplasm</keyword>
<evidence type="ECO:0000256" key="4">
    <source>
        <dbReference type="ARBA" id="ARBA00022764"/>
    </source>
</evidence>
<dbReference type="InterPro" id="IPR014167">
    <property type="entry name" value="Tol-Pal_TolB"/>
</dbReference>
<keyword evidence="3 5" id="KW-0732">Signal</keyword>
<dbReference type="InterPro" id="IPR011659">
    <property type="entry name" value="WD40"/>
</dbReference>
<comment type="function">
    <text evidence="5">Part of the Tol-Pal system, which plays a role in outer membrane invagination during cell division and is important for maintaining outer membrane integrity.</text>
</comment>
<gene>
    <name evidence="5 6" type="primary">tolB</name>
    <name evidence="6" type="ORF">QJT80_00495</name>
</gene>
<dbReference type="Pfam" id="PF07676">
    <property type="entry name" value="PD40"/>
    <property type="match status" value="3"/>
</dbReference>
<keyword evidence="5" id="KW-0132">Cell division</keyword>
<dbReference type="PANTHER" id="PTHR36842">
    <property type="entry name" value="PROTEIN TOLB HOMOLOG"/>
    <property type="match status" value="1"/>
</dbReference>
<dbReference type="Gene3D" id="2.120.10.30">
    <property type="entry name" value="TolB, C-terminal domain"/>
    <property type="match status" value="1"/>
</dbReference>
<name>A0AA95KKG9_9GAMM</name>
<evidence type="ECO:0000256" key="1">
    <source>
        <dbReference type="ARBA" id="ARBA00004418"/>
    </source>
</evidence>
<comment type="subunit">
    <text evidence="5">The Tol-Pal system is composed of five core proteins: the inner membrane proteins TolA, TolQ and TolR, the periplasmic protein TolB and the outer membrane protein Pal. They form a network linking the inner and outer membranes and the peptidoglycan layer.</text>
</comment>
<protein>
    <recommendedName>
        <fullName evidence="5">Tol-Pal system protein TolB</fullName>
    </recommendedName>
</protein>
<reference evidence="6" key="2">
    <citation type="submission" date="2023-04" db="EMBL/GenBank/DDBJ databases">
        <authorList>
            <person name="Beletskiy A.V."/>
            <person name="Mardanov A.V."/>
            <person name="Ravin N.V."/>
        </authorList>
    </citation>
    <scope>NUCLEOTIDE SEQUENCE</scope>
    <source>
        <strain evidence="6">GKL-01</strain>
    </source>
</reference>
<evidence type="ECO:0000256" key="3">
    <source>
        <dbReference type="ARBA" id="ARBA00022729"/>
    </source>
</evidence>
<dbReference type="InterPro" id="IPR011042">
    <property type="entry name" value="6-blade_b-propeller_TolB-like"/>
</dbReference>
<dbReference type="HAMAP" id="MF_00671">
    <property type="entry name" value="TolB"/>
    <property type="match status" value="1"/>
</dbReference>
<dbReference type="PANTHER" id="PTHR36842:SF1">
    <property type="entry name" value="PROTEIN TOLB"/>
    <property type="match status" value="1"/>
</dbReference>
<dbReference type="KEGG" id="tdu:QJT80_00495"/>
<comment type="subcellular location">
    <subcellularLocation>
        <location evidence="1 5">Periplasm</location>
    </subcellularLocation>
</comment>
<dbReference type="SUPFAM" id="SSF69304">
    <property type="entry name" value="Tricorn protease N-terminal domain"/>
    <property type="match status" value="1"/>
</dbReference>
<dbReference type="SUPFAM" id="SSF52964">
    <property type="entry name" value="TolB, N-terminal domain"/>
    <property type="match status" value="1"/>
</dbReference>
<dbReference type="Proteomes" id="UP001300672">
    <property type="component" value="Chromosome"/>
</dbReference>
<comment type="similarity">
    <text evidence="2 5">Belongs to the TolB family.</text>
</comment>
<evidence type="ECO:0000256" key="2">
    <source>
        <dbReference type="ARBA" id="ARBA00009820"/>
    </source>
</evidence>
<dbReference type="GO" id="GO:0051301">
    <property type="term" value="P:cell division"/>
    <property type="evidence" value="ECO:0007669"/>
    <property type="project" value="UniProtKB-UniRule"/>
</dbReference>
<evidence type="ECO:0000256" key="5">
    <source>
        <dbReference type="HAMAP-Rule" id="MF_00671"/>
    </source>
</evidence>
<dbReference type="EMBL" id="CP124755">
    <property type="protein sequence ID" value="WGZ90963.1"/>
    <property type="molecule type" value="Genomic_DNA"/>
</dbReference>
<dbReference type="AlphaFoldDB" id="A0AA95KKG9"/>
<reference evidence="6" key="1">
    <citation type="journal article" date="2023" name="Int. J. Mol. Sci.">
        <title>Metagenomics Revealed a New Genus 'Candidatus Thiocaldithrix dubininis' gen. nov., sp. nov. and a New Species 'Candidatus Thiothrix putei' sp. nov. in the Family Thiotrichaceae, Some Members of Which Have Traits of Both Na+- and H+-Motive Energetics.</title>
        <authorList>
            <person name="Ravin N.V."/>
            <person name="Muntyan M.S."/>
            <person name="Smolyakov D.D."/>
            <person name="Rudenko T.S."/>
            <person name="Beletsky A.V."/>
            <person name="Mardanov A.V."/>
            <person name="Grabovich M.Y."/>
        </authorList>
    </citation>
    <scope>NUCLEOTIDE SEQUENCE</scope>
    <source>
        <strain evidence="6">GKL-01</strain>
    </source>
</reference>
<dbReference type="Gene3D" id="3.40.50.10070">
    <property type="entry name" value="TolB, N-terminal domain"/>
    <property type="match status" value="1"/>
</dbReference>
<proteinExistence type="inferred from homology"/>
<dbReference type="GO" id="GO:0017038">
    <property type="term" value="P:protein import"/>
    <property type="evidence" value="ECO:0007669"/>
    <property type="project" value="InterPro"/>
</dbReference>
<feature type="signal peptide" evidence="5">
    <location>
        <begin position="1"/>
        <end position="22"/>
    </location>
</feature>
<accession>A0AA95KKG9</accession>
<sequence length="407" mass="42826" precursor="true">MLKPILKTVFLSALVAATYATAEELHIRIDSDASASGTRILVAPFGNQAKIIEEDLQRSGRFALVDPSRAGSLDPESLKASGAEYAVLGREAGGLEFDLVNVASGEKVGSFRIPAQSNPRRVGHKAADEIFEKVTGVKGAFDTKIAYIAASGPAKKQSYQLIVSDADGHNPRTIASSNKPLMSPSWSPDARQLAYVSYESGRPVVYVQDIGSGGKCAVSDPNVSSISPSWSPDGRSIALSVSNGGNYDVYVANANGGGLRQLTQERSIDTEPQWADNNTIVFTSDRGGQPQLYQVSANGGSASRMSFNGNYNAGASIAGNKVAMVRQDGGNFRIAVMNAASREELTVSRGSLDESPALAPNGTMVLYATDAGARSSLAVASDNGKAHQVLYSQAGDVRDPAWSPYLD</sequence>
<dbReference type="GO" id="GO:0042597">
    <property type="term" value="C:periplasmic space"/>
    <property type="evidence" value="ECO:0007669"/>
    <property type="project" value="UniProtKB-SubCell"/>
</dbReference>
<feature type="chain" id="PRO_5041505096" description="Tol-Pal system protein TolB" evidence="5">
    <location>
        <begin position="23"/>
        <end position="407"/>
    </location>
</feature>
<organism evidence="6">
    <name type="scientific">Candidatus Thiocaldithrix dubininis</name>
    <dbReference type="NCBI Taxonomy" id="3080823"/>
    <lineage>
        <taxon>Bacteria</taxon>
        <taxon>Pseudomonadati</taxon>
        <taxon>Pseudomonadota</taxon>
        <taxon>Gammaproteobacteria</taxon>
        <taxon>Thiotrichales</taxon>
        <taxon>Thiotrichaceae</taxon>
        <taxon>Candidatus Thiocaldithrix</taxon>
    </lineage>
</organism>
<keyword evidence="5" id="KW-0131">Cell cycle</keyword>
<evidence type="ECO:0000313" key="6">
    <source>
        <dbReference type="EMBL" id="WGZ90963.1"/>
    </source>
</evidence>